<organism evidence="2 3">
    <name type="scientific">Naegleria fowleri</name>
    <name type="common">Brain eating amoeba</name>
    <dbReference type="NCBI Taxonomy" id="5763"/>
    <lineage>
        <taxon>Eukaryota</taxon>
        <taxon>Discoba</taxon>
        <taxon>Heterolobosea</taxon>
        <taxon>Tetramitia</taxon>
        <taxon>Eutetramitia</taxon>
        <taxon>Vahlkampfiidae</taxon>
        <taxon>Naegleria</taxon>
    </lineage>
</organism>
<comment type="caution">
    <text evidence="2">The sequence shown here is derived from an EMBL/GenBank/DDBJ whole genome shotgun (WGS) entry which is preliminary data.</text>
</comment>
<feature type="region of interest" description="Disordered" evidence="1">
    <location>
        <begin position="1"/>
        <end position="60"/>
    </location>
</feature>
<proteinExistence type="predicted"/>
<evidence type="ECO:0000313" key="3">
    <source>
        <dbReference type="Proteomes" id="UP000444721"/>
    </source>
</evidence>
<dbReference type="GeneID" id="68113390"/>
<dbReference type="RefSeq" id="XP_044559411.1">
    <property type="nucleotide sequence ID" value="XM_044709778.1"/>
</dbReference>
<feature type="compositionally biased region" description="Basic and acidic residues" evidence="1">
    <location>
        <begin position="42"/>
        <end position="60"/>
    </location>
</feature>
<keyword evidence="3" id="KW-1185">Reference proteome</keyword>
<feature type="compositionally biased region" description="Low complexity" evidence="1">
    <location>
        <begin position="23"/>
        <end position="34"/>
    </location>
</feature>
<accession>A0A6A5BKL3</accession>
<dbReference type="Proteomes" id="UP000444721">
    <property type="component" value="Unassembled WGS sequence"/>
</dbReference>
<evidence type="ECO:0000313" key="2">
    <source>
        <dbReference type="EMBL" id="KAF0974698.1"/>
    </source>
</evidence>
<dbReference type="EMBL" id="VFQX01000051">
    <property type="protein sequence ID" value="KAF0974698.1"/>
    <property type="molecule type" value="Genomic_DNA"/>
</dbReference>
<protein>
    <submittedName>
        <fullName evidence="2">Uncharacterized protein</fullName>
    </submittedName>
</protein>
<evidence type="ECO:0000256" key="1">
    <source>
        <dbReference type="SAM" id="MobiDB-lite"/>
    </source>
</evidence>
<gene>
    <name evidence="2" type="ORF">FDP41_006172</name>
</gene>
<dbReference type="AlphaFoldDB" id="A0A6A5BKL3"/>
<reference evidence="2 3" key="1">
    <citation type="journal article" date="2019" name="Sci. Rep.">
        <title>Nanopore sequencing improves the draft genome of the human pathogenic amoeba Naegleria fowleri.</title>
        <authorList>
            <person name="Liechti N."/>
            <person name="Schurch N."/>
            <person name="Bruggmann R."/>
            <person name="Wittwer M."/>
        </authorList>
    </citation>
    <scope>NUCLEOTIDE SEQUENCE [LARGE SCALE GENOMIC DNA]</scope>
    <source>
        <strain evidence="2 3">ATCC 30894</strain>
    </source>
</reference>
<name>A0A6A5BKL3_NAEFO</name>
<dbReference type="VEuPathDB" id="AmoebaDB:FDP41_006172"/>
<feature type="compositionally biased region" description="Polar residues" evidence="1">
    <location>
        <begin position="1"/>
        <end position="12"/>
    </location>
</feature>
<sequence length="77" mass="9006">MTSNPPQSSYLPNTPHESELVSEELPLSTSLRESSSSDDENDRDRDQRNEIDLERAHMKDIPIMNMRLHINLLHHRK</sequence>